<gene>
    <name evidence="3" type="ORF">PXEA_LOCUS474</name>
</gene>
<proteinExistence type="predicted"/>
<keyword evidence="2" id="KW-1133">Transmembrane helix</keyword>
<dbReference type="AlphaFoldDB" id="A0A448WAG1"/>
<evidence type="ECO:0000313" key="4">
    <source>
        <dbReference type="Proteomes" id="UP000784294"/>
    </source>
</evidence>
<keyword evidence="2" id="KW-0812">Transmembrane</keyword>
<evidence type="ECO:0000256" key="1">
    <source>
        <dbReference type="SAM" id="MobiDB-lite"/>
    </source>
</evidence>
<evidence type="ECO:0000256" key="2">
    <source>
        <dbReference type="SAM" id="Phobius"/>
    </source>
</evidence>
<protein>
    <submittedName>
        <fullName evidence="3">Uncharacterized protein</fullName>
    </submittedName>
</protein>
<dbReference type="Proteomes" id="UP000784294">
    <property type="component" value="Unassembled WGS sequence"/>
</dbReference>
<keyword evidence="4" id="KW-1185">Reference proteome</keyword>
<evidence type="ECO:0000313" key="3">
    <source>
        <dbReference type="EMBL" id="VEL07034.1"/>
    </source>
</evidence>
<sequence>QDWPSSQDVWRPVSESGPTDTGPWACEWAVIGARVHTTTSASESLNRHTRRARVCRCRMLLCLFTLSSTLSPLGLMFSHGITHFFLASPSFREIRTSTRPVGMATCFTDPFVISSPVLVRGRLKSAVGRPLFHRLASLQPITGVVQASISRIRPTRQTDRR</sequence>
<organism evidence="3 4">
    <name type="scientific">Protopolystoma xenopodis</name>
    <dbReference type="NCBI Taxonomy" id="117903"/>
    <lineage>
        <taxon>Eukaryota</taxon>
        <taxon>Metazoa</taxon>
        <taxon>Spiralia</taxon>
        <taxon>Lophotrochozoa</taxon>
        <taxon>Platyhelminthes</taxon>
        <taxon>Monogenea</taxon>
        <taxon>Polyopisthocotylea</taxon>
        <taxon>Polystomatidea</taxon>
        <taxon>Polystomatidae</taxon>
        <taxon>Protopolystoma</taxon>
    </lineage>
</organism>
<comment type="caution">
    <text evidence="3">The sequence shown here is derived from an EMBL/GenBank/DDBJ whole genome shotgun (WGS) entry which is preliminary data.</text>
</comment>
<reference evidence="3" key="1">
    <citation type="submission" date="2018-11" db="EMBL/GenBank/DDBJ databases">
        <authorList>
            <consortium name="Pathogen Informatics"/>
        </authorList>
    </citation>
    <scope>NUCLEOTIDE SEQUENCE</scope>
</reference>
<name>A0A448WAG1_9PLAT</name>
<feature type="transmembrane region" description="Helical" evidence="2">
    <location>
        <begin position="60"/>
        <end position="81"/>
    </location>
</feature>
<feature type="non-terminal residue" evidence="3">
    <location>
        <position position="1"/>
    </location>
</feature>
<dbReference type="EMBL" id="CAAALY010000883">
    <property type="protein sequence ID" value="VEL07034.1"/>
    <property type="molecule type" value="Genomic_DNA"/>
</dbReference>
<keyword evidence="2" id="KW-0472">Membrane</keyword>
<feature type="region of interest" description="Disordered" evidence="1">
    <location>
        <begin position="1"/>
        <end position="21"/>
    </location>
</feature>
<accession>A0A448WAG1</accession>